<dbReference type="Proteomes" id="UP001066276">
    <property type="component" value="Chromosome 4_2"/>
</dbReference>
<name>A0AAV7STF1_PLEWA</name>
<accession>A0AAV7STF1</accession>
<gene>
    <name evidence="1" type="ORF">NDU88_007615</name>
</gene>
<dbReference type="PANTHER" id="PTHR37984:SF5">
    <property type="entry name" value="PROTEIN NYNRIN-LIKE"/>
    <property type="match status" value="1"/>
</dbReference>
<dbReference type="InterPro" id="IPR050951">
    <property type="entry name" value="Retrovirus_Pol_polyprotein"/>
</dbReference>
<dbReference type="SUPFAM" id="SSF56672">
    <property type="entry name" value="DNA/RNA polymerases"/>
    <property type="match status" value="1"/>
</dbReference>
<dbReference type="AlphaFoldDB" id="A0AAV7STF1"/>
<reference evidence="1" key="1">
    <citation type="journal article" date="2022" name="bioRxiv">
        <title>Sequencing and chromosome-scale assembly of the giantPleurodeles waltlgenome.</title>
        <authorList>
            <person name="Brown T."/>
            <person name="Elewa A."/>
            <person name="Iarovenko S."/>
            <person name="Subramanian E."/>
            <person name="Araus A.J."/>
            <person name="Petzold A."/>
            <person name="Susuki M."/>
            <person name="Suzuki K.-i.T."/>
            <person name="Hayashi T."/>
            <person name="Toyoda A."/>
            <person name="Oliveira C."/>
            <person name="Osipova E."/>
            <person name="Leigh N.D."/>
            <person name="Simon A."/>
            <person name="Yun M.H."/>
        </authorList>
    </citation>
    <scope>NUCLEOTIDE SEQUENCE</scope>
    <source>
        <strain evidence="1">20211129_DDA</strain>
        <tissue evidence="1">Liver</tissue>
    </source>
</reference>
<dbReference type="InterPro" id="IPR043502">
    <property type="entry name" value="DNA/RNA_pol_sf"/>
</dbReference>
<organism evidence="1 2">
    <name type="scientific">Pleurodeles waltl</name>
    <name type="common">Iberian ribbed newt</name>
    <dbReference type="NCBI Taxonomy" id="8319"/>
    <lineage>
        <taxon>Eukaryota</taxon>
        <taxon>Metazoa</taxon>
        <taxon>Chordata</taxon>
        <taxon>Craniata</taxon>
        <taxon>Vertebrata</taxon>
        <taxon>Euteleostomi</taxon>
        <taxon>Amphibia</taxon>
        <taxon>Batrachia</taxon>
        <taxon>Caudata</taxon>
        <taxon>Salamandroidea</taxon>
        <taxon>Salamandridae</taxon>
        <taxon>Pleurodelinae</taxon>
        <taxon>Pleurodeles</taxon>
    </lineage>
</organism>
<evidence type="ECO:0000313" key="1">
    <source>
        <dbReference type="EMBL" id="KAJ1167222.1"/>
    </source>
</evidence>
<sequence>MLFDSGAWLTLISNKIFDEQFSNKVTLKDPDIVPGGYGGQTIDLRGYFEAEITFQTNKICGKVYVPVKGDSVVSWPHQRDLRVILDPNSPSPVMIKEDYVNSLHRIDVLQVQKKLLLPSLVEEFKEVFSGKLGYLTKYSHQIKLKKGSIPVASKVRPVPISLKDDVEKEIKRLCDEDIIEPVESAELTSEVEELPEKGIQRDISVCMVTESVIKQDEWVRVVGEDKILQRVCEQIKGGWRFEVKRDKDLVSFWRVKNELSMEDGILLRGLRGRKANTSLSPAWVYWGKDALECKSLMGKEDDFEKVCVQKRKEYFDDKRGAHLFDVKVGDRVMAWPGRRARWLSQCEALLHISFGRSWRERNCALLVKSPRDVFDAPGAGVWPELVCCLRGRACRRPRPRAQFEGRADAEARSHFWRACGPGVAECLGADRRLSQVRPPAAPGRTWDFAALVVAETFPVLAALGFSRRCGCREHLTRRAR</sequence>
<evidence type="ECO:0000313" key="2">
    <source>
        <dbReference type="Proteomes" id="UP001066276"/>
    </source>
</evidence>
<dbReference type="Gene3D" id="3.10.10.10">
    <property type="entry name" value="HIV Type 1 Reverse Transcriptase, subunit A, domain 1"/>
    <property type="match status" value="1"/>
</dbReference>
<evidence type="ECO:0008006" key="3">
    <source>
        <dbReference type="Google" id="ProtNLM"/>
    </source>
</evidence>
<dbReference type="PANTHER" id="PTHR37984">
    <property type="entry name" value="PROTEIN CBG26694"/>
    <property type="match status" value="1"/>
</dbReference>
<keyword evidence="2" id="KW-1185">Reference proteome</keyword>
<dbReference type="EMBL" id="JANPWB010000008">
    <property type="protein sequence ID" value="KAJ1167222.1"/>
    <property type="molecule type" value="Genomic_DNA"/>
</dbReference>
<protein>
    <recommendedName>
        <fullName evidence="3">Peptidase A2 domain-containing protein</fullName>
    </recommendedName>
</protein>
<proteinExistence type="predicted"/>
<comment type="caution">
    <text evidence="1">The sequence shown here is derived from an EMBL/GenBank/DDBJ whole genome shotgun (WGS) entry which is preliminary data.</text>
</comment>